<name>A0A653W7K7_9FLAO</name>
<protein>
    <submittedName>
        <fullName evidence="2">Uncharacterized protein</fullName>
    </submittedName>
</protein>
<feature type="transmembrane region" description="Helical" evidence="1">
    <location>
        <begin position="529"/>
        <end position="548"/>
    </location>
</feature>
<evidence type="ECO:0000256" key="1">
    <source>
        <dbReference type="SAM" id="Phobius"/>
    </source>
</evidence>
<reference evidence="2 3" key="1">
    <citation type="submission" date="2019-10" db="EMBL/GenBank/DDBJ databases">
        <authorList>
            <person name="Karimi E."/>
        </authorList>
    </citation>
    <scope>NUCLEOTIDE SEQUENCE [LARGE SCALE GENOMIC DNA]</scope>
    <source>
        <strain evidence="2">Maribacter sp. 151</strain>
    </source>
</reference>
<keyword evidence="1" id="KW-0812">Transmembrane</keyword>
<feature type="transmembrane region" description="Helical" evidence="1">
    <location>
        <begin position="29"/>
        <end position="56"/>
    </location>
</feature>
<dbReference type="RefSeq" id="WP_159303838.1">
    <property type="nucleotide sequence ID" value="NZ_LR733271.1"/>
</dbReference>
<sequence length="549" mass="60754">MFYTTILLNTVNTLMQQPIINDVDITPNFFVTILSGVILALIFQIILTAISVAAGVTSVGNFKKSYAKSKVEMDESDNNNDHNINVGVKYTSMFGIWSLITTSIALFGATALALKINVVESTFSNITTALVIWGLFFLILFYLETKIVGSLLGNLVTAVTSGFKNSANAISSMFETSPYKKVDNILDHTIDKVRSEFDTGISSEKINSVMDNFFTKVDERIPEFDSIKADLEDIAKESKSTNSSTKWFAIQQMVNKLLSENGNNVDNGKQSKIKKLKEVIDSISNNMNKEDSKVEGAKNVVEEFSALDREVIDSKTKKIQDYLSNATPSDLSVGRLGVLLKGALNHPNMVKSMLLDKVEGLDRNSIVDVLSKNSNLSKDDINGYADNFMNVVKSIGTHLDNGEGTLENLKNKVTAYLNNVGSNNYSFDFNELSKSLKSILYDPKKSLKDLKNQLTAVDIDDVKNYISNSKYVDENQMDNVVQTISNVKKSVEQKVDKIETEARQRVQILERKAIIKAEHARKTAISASWWLVITTIISAVAAIGGSLIY</sequence>
<keyword evidence="1" id="KW-1133">Transmembrane helix</keyword>
<feature type="transmembrane region" description="Helical" evidence="1">
    <location>
        <begin position="94"/>
        <end position="114"/>
    </location>
</feature>
<evidence type="ECO:0000313" key="2">
    <source>
        <dbReference type="EMBL" id="VXC14817.1"/>
    </source>
</evidence>
<feature type="transmembrane region" description="Helical" evidence="1">
    <location>
        <begin position="126"/>
        <end position="143"/>
    </location>
</feature>
<evidence type="ECO:0000313" key="3">
    <source>
        <dbReference type="Proteomes" id="UP000430202"/>
    </source>
</evidence>
<keyword evidence="3" id="KW-1185">Reference proteome</keyword>
<keyword evidence="1" id="KW-0472">Membrane</keyword>
<dbReference type="EMBL" id="CABWLR010000006">
    <property type="protein sequence ID" value="VXC14817.1"/>
    <property type="molecule type" value="Genomic_DNA"/>
</dbReference>
<proteinExistence type="predicted"/>
<dbReference type="Proteomes" id="UP000430202">
    <property type="component" value="Unassembled WGS sequence"/>
</dbReference>
<accession>A0A653W7K7</accession>
<organism evidence="2 3">
    <name type="scientific">Maribacter litoralis</name>
    <dbReference type="NCBI Taxonomy" id="2059726"/>
    <lineage>
        <taxon>Bacteria</taxon>
        <taxon>Pseudomonadati</taxon>
        <taxon>Bacteroidota</taxon>
        <taxon>Flavobacteriia</taxon>
        <taxon>Flavobacteriales</taxon>
        <taxon>Flavobacteriaceae</taxon>
        <taxon>Maribacter</taxon>
    </lineage>
</organism>
<gene>
    <name evidence="2" type="ORF">MARI151_60171</name>
</gene>
<dbReference type="AlphaFoldDB" id="A0A653W7K7"/>